<dbReference type="OrthoDB" id="3879135at2759"/>
<dbReference type="EMBL" id="JAHFXF010000163">
    <property type="protein sequence ID" value="KAG9694390.1"/>
    <property type="molecule type" value="Genomic_DNA"/>
</dbReference>
<dbReference type="Proteomes" id="UP000779574">
    <property type="component" value="Unassembled WGS sequence"/>
</dbReference>
<reference evidence="1" key="1">
    <citation type="journal article" date="2021" name="J Fungi (Basel)">
        <title>Virulence traits and population genomics of the black yeast Aureobasidium melanogenum.</title>
        <authorList>
            <person name="Cernosa A."/>
            <person name="Sun X."/>
            <person name="Gostincar C."/>
            <person name="Fang C."/>
            <person name="Gunde-Cimerman N."/>
            <person name="Song Z."/>
        </authorList>
    </citation>
    <scope>NUCLEOTIDE SEQUENCE</scope>
    <source>
        <strain evidence="1">EXF-9911</strain>
    </source>
</reference>
<sequence length="275" mass="31822">MLPTNIPNLEALIDQGTVRRPVNGFFRKRGYTNRELDTLKRLDPDASKAIGRELSNTEQTVLLEYKGRLIAAQSRTKTFGTAAGILTGLAITFNVPRVRGLWNRQRYVRWTWNLGWRTYVSWYITSEVARYQIARQTDLPPLHVKILDDPRMSVFKESIEVRKEGFGGHEPLLVRSWRDLSRTEPPIQWFKTAATRPLPGRKEERPVIDHPELSWYRAWPSDSDEERPGDDVLASKKQRMIDPLDRSRSLLEDVRIVVFAYGVTDLALKPCMYVS</sequence>
<evidence type="ECO:0000313" key="1">
    <source>
        <dbReference type="EMBL" id="KAG9694390.1"/>
    </source>
</evidence>
<evidence type="ECO:0000313" key="2">
    <source>
        <dbReference type="Proteomes" id="UP000779574"/>
    </source>
</evidence>
<name>A0A9P8EMV7_AURME</name>
<organism evidence="1 2">
    <name type="scientific">Aureobasidium melanogenum</name>
    <name type="common">Aureobasidium pullulans var. melanogenum</name>
    <dbReference type="NCBI Taxonomy" id="46634"/>
    <lineage>
        <taxon>Eukaryota</taxon>
        <taxon>Fungi</taxon>
        <taxon>Dikarya</taxon>
        <taxon>Ascomycota</taxon>
        <taxon>Pezizomycotina</taxon>
        <taxon>Dothideomycetes</taxon>
        <taxon>Dothideomycetidae</taxon>
        <taxon>Dothideales</taxon>
        <taxon>Saccotheciaceae</taxon>
        <taxon>Aureobasidium</taxon>
    </lineage>
</organism>
<protein>
    <submittedName>
        <fullName evidence="1">Uncharacterized protein</fullName>
    </submittedName>
</protein>
<accession>A0A9P8EMV7</accession>
<gene>
    <name evidence="1" type="ORF">KCU76_g5262</name>
</gene>
<comment type="caution">
    <text evidence="1">The sequence shown here is derived from an EMBL/GenBank/DDBJ whole genome shotgun (WGS) entry which is preliminary data.</text>
</comment>
<reference evidence="1" key="2">
    <citation type="submission" date="2021-08" db="EMBL/GenBank/DDBJ databases">
        <authorList>
            <person name="Gostincar C."/>
            <person name="Sun X."/>
            <person name="Song Z."/>
            <person name="Gunde-Cimerman N."/>
        </authorList>
    </citation>
    <scope>NUCLEOTIDE SEQUENCE</scope>
    <source>
        <strain evidence="1">EXF-9911</strain>
    </source>
</reference>
<dbReference type="AlphaFoldDB" id="A0A9P8EMV7"/>
<proteinExistence type="predicted"/>
<feature type="non-terminal residue" evidence="1">
    <location>
        <position position="275"/>
    </location>
</feature>